<dbReference type="SUPFAM" id="SSF53850">
    <property type="entry name" value="Periplasmic binding protein-like II"/>
    <property type="match status" value="1"/>
</dbReference>
<keyword evidence="2" id="KW-0813">Transport</keyword>
<evidence type="ECO:0000256" key="4">
    <source>
        <dbReference type="SAM" id="SignalP"/>
    </source>
</evidence>
<dbReference type="STRING" id="915471.SAMN05216201_10915"/>
<name>A0A1H6Z8G8_9PSED</name>
<keyword evidence="7" id="KW-1185">Reference proteome</keyword>
<dbReference type="PANTHER" id="PTHR30085:SF6">
    <property type="entry name" value="ABC TRANSPORTER GLUTAMINE-BINDING PROTEIN GLNH"/>
    <property type="match status" value="1"/>
</dbReference>
<dbReference type="GO" id="GO:0005576">
    <property type="term" value="C:extracellular region"/>
    <property type="evidence" value="ECO:0007669"/>
    <property type="project" value="TreeGrafter"/>
</dbReference>
<evidence type="ECO:0000313" key="7">
    <source>
        <dbReference type="Proteomes" id="UP000242930"/>
    </source>
</evidence>
<dbReference type="Proteomes" id="UP000242930">
    <property type="component" value="Unassembled WGS sequence"/>
</dbReference>
<evidence type="ECO:0000259" key="5">
    <source>
        <dbReference type="SMART" id="SM00062"/>
    </source>
</evidence>
<evidence type="ECO:0000256" key="1">
    <source>
        <dbReference type="ARBA" id="ARBA00010333"/>
    </source>
</evidence>
<proteinExistence type="inferred from homology"/>
<organism evidence="6 7">
    <name type="scientific">Pseudomonas linyingensis</name>
    <dbReference type="NCBI Taxonomy" id="915471"/>
    <lineage>
        <taxon>Bacteria</taxon>
        <taxon>Pseudomonadati</taxon>
        <taxon>Pseudomonadota</taxon>
        <taxon>Gammaproteobacteria</taxon>
        <taxon>Pseudomonadales</taxon>
        <taxon>Pseudomonadaceae</taxon>
        <taxon>Pseudomonas</taxon>
    </lineage>
</organism>
<sequence length="299" mass="32790">MKPYKSVSLLLAGLFALLPMLAGADTLERVRTSNTFTMGYLPDLAPFSSEEGGKVSGYAIDLCLKIADKVKTGLGLSDMQVSYKALETDTAVVAISAGEVDILCTPTPETLERRKWVSYSLPVYTAGLSVVVRKDAPPSLVNALNGEAVHTGPTWRATINQGLASHTFAALKGSVTEDWLRDKMRRLGVIATLVQVDDHQQGMQMVAEGKASAFFAERMLLENDVQEHQAAAQMMVLDRIFEIAPVAMAFARGDEEFRLLVDTVLSELYRSPEYEQQYTKYFGAPGDMAKLLFHVYALP</sequence>
<evidence type="ECO:0000313" key="6">
    <source>
        <dbReference type="EMBL" id="SEJ45185.1"/>
    </source>
</evidence>
<dbReference type="AlphaFoldDB" id="A0A1H6Z8G8"/>
<feature type="domain" description="Solute-binding protein family 3/N-terminal" evidence="5">
    <location>
        <begin position="35"/>
        <end position="285"/>
    </location>
</feature>
<evidence type="ECO:0000256" key="3">
    <source>
        <dbReference type="ARBA" id="ARBA00022729"/>
    </source>
</evidence>
<dbReference type="GO" id="GO:0030288">
    <property type="term" value="C:outer membrane-bounded periplasmic space"/>
    <property type="evidence" value="ECO:0007669"/>
    <property type="project" value="TreeGrafter"/>
</dbReference>
<dbReference type="PANTHER" id="PTHR30085">
    <property type="entry name" value="AMINO ACID ABC TRANSPORTER PERMEASE"/>
    <property type="match status" value="1"/>
</dbReference>
<dbReference type="CDD" id="cd13688">
    <property type="entry name" value="PBP2_GltI_DEBP"/>
    <property type="match status" value="1"/>
</dbReference>
<comment type="similarity">
    <text evidence="1">Belongs to the bacterial solute-binding protein 3 family.</text>
</comment>
<dbReference type="SMART" id="SM00062">
    <property type="entry name" value="PBPb"/>
    <property type="match status" value="1"/>
</dbReference>
<protein>
    <submittedName>
        <fullName evidence="6">Polar amino acid transport system substrate-binding protein</fullName>
    </submittedName>
</protein>
<keyword evidence="3 4" id="KW-0732">Signal</keyword>
<feature type="signal peptide" evidence="4">
    <location>
        <begin position="1"/>
        <end position="24"/>
    </location>
</feature>
<reference evidence="7" key="1">
    <citation type="submission" date="2016-10" db="EMBL/GenBank/DDBJ databases">
        <authorList>
            <person name="Varghese N."/>
            <person name="Submissions S."/>
        </authorList>
    </citation>
    <scope>NUCLEOTIDE SEQUENCE [LARGE SCALE GENOMIC DNA]</scope>
    <source>
        <strain evidence="7">LMG 25967</strain>
    </source>
</reference>
<evidence type="ECO:0000256" key="2">
    <source>
        <dbReference type="ARBA" id="ARBA00022448"/>
    </source>
</evidence>
<dbReference type="EMBL" id="FNZE01000009">
    <property type="protein sequence ID" value="SEJ45185.1"/>
    <property type="molecule type" value="Genomic_DNA"/>
</dbReference>
<dbReference type="Pfam" id="PF00497">
    <property type="entry name" value="SBP_bac_3"/>
    <property type="match status" value="1"/>
</dbReference>
<dbReference type="Gene3D" id="3.40.190.10">
    <property type="entry name" value="Periplasmic binding protein-like II"/>
    <property type="match status" value="2"/>
</dbReference>
<dbReference type="InterPro" id="IPR051455">
    <property type="entry name" value="Bact_solute-bind_prot3"/>
</dbReference>
<feature type="chain" id="PRO_5017305677" evidence="4">
    <location>
        <begin position="25"/>
        <end position="299"/>
    </location>
</feature>
<gene>
    <name evidence="6" type="ORF">SAMN05216201_10915</name>
</gene>
<accession>A0A1H6Z8G8</accession>
<dbReference type="InterPro" id="IPR001638">
    <property type="entry name" value="Solute-binding_3/MltF_N"/>
</dbReference>
<dbReference type="GO" id="GO:0006865">
    <property type="term" value="P:amino acid transport"/>
    <property type="evidence" value="ECO:0007669"/>
    <property type="project" value="TreeGrafter"/>
</dbReference>